<dbReference type="Gene3D" id="2.60.120.200">
    <property type="match status" value="1"/>
</dbReference>
<sequence>MIVAAYGAQASQAVASSSPTVATAFSSSVRFSRRDWNTRTSTEVEEPGPNHWDGSLATVDEQGKLHLKISKNGQGGWSCAEVFLPSSLGYGTYTVKVSSPTNDLHENAVLGLFTYADVAQSELSNPHREFDVEVAKWGVASDSTNTQYAVQPYQLPGHRLRFAVPGPEATVHAMTWSPNELSWTSTSASSGALLQSWSFKSTPEVGAVPPPGTEVFHINLWLFEASLPQDHADVEIVLDSFSFEPLKAPSRKLLSLQLRSGHLRRRSTPSSSTVILTGKTVIML</sequence>
<name>A0A388L7Q4_CHABU</name>
<dbReference type="Gramene" id="GBG78340">
    <property type="protein sequence ID" value="GBG78340"/>
    <property type="gene ID" value="CBR_g26369"/>
</dbReference>
<accession>A0A388L7Q4</accession>
<comment type="caution">
    <text evidence="1">The sequence shown here is derived from an EMBL/GenBank/DDBJ whole genome shotgun (WGS) entry which is preliminary data.</text>
</comment>
<proteinExistence type="predicted"/>
<dbReference type="AlphaFoldDB" id="A0A388L7Q4"/>
<dbReference type="InterPro" id="IPR013320">
    <property type="entry name" value="ConA-like_dom_sf"/>
</dbReference>
<evidence type="ECO:0000313" key="1">
    <source>
        <dbReference type="EMBL" id="GBG78340.1"/>
    </source>
</evidence>
<dbReference type="EMBL" id="BFEA01000292">
    <property type="protein sequence ID" value="GBG78340.1"/>
    <property type="molecule type" value="Genomic_DNA"/>
</dbReference>
<gene>
    <name evidence="1" type="ORF">CBR_g26369</name>
</gene>
<dbReference type="OrthoDB" id="10035010at2759"/>
<dbReference type="Proteomes" id="UP000265515">
    <property type="component" value="Unassembled WGS sequence"/>
</dbReference>
<dbReference type="SUPFAM" id="SSF49899">
    <property type="entry name" value="Concanavalin A-like lectins/glucanases"/>
    <property type="match status" value="1"/>
</dbReference>
<reference evidence="1 2" key="1">
    <citation type="journal article" date="2018" name="Cell">
        <title>The Chara Genome: Secondary Complexity and Implications for Plant Terrestrialization.</title>
        <authorList>
            <person name="Nishiyama T."/>
            <person name="Sakayama H."/>
            <person name="Vries J.D."/>
            <person name="Buschmann H."/>
            <person name="Saint-Marcoux D."/>
            <person name="Ullrich K.K."/>
            <person name="Haas F.B."/>
            <person name="Vanderstraeten L."/>
            <person name="Becker D."/>
            <person name="Lang D."/>
            <person name="Vosolsobe S."/>
            <person name="Rombauts S."/>
            <person name="Wilhelmsson P.K.I."/>
            <person name="Janitza P."/>
            <person name="Kern R."/>
            <person name="Heyl A."/>
            <person name="Rumpler F."/>
            <person name="Villalobos L.I.A.C."/>
            <person name="Clay J.M."/>
            <person name="Skokan R."/>
            <person name="Toyoda A."/>
            <person name="Suzuki Y."/>
            <person name="Kagoshima H."/>
            <person name="Schijlen E."/>
            <person name="Tajeshwar N."/>
            <person name="Catarino B."/>
            <person name="Hetherington A.J."/>
            <person name="Saltykova A."/>
            <person name="Bonnot C."/>
            <person name="Breuninger H."/>
            <person name="Symeonidi A."/>
            <person name="Radhakrishnan G.V."/>
            <person name="Van Nieuwerburgh F."/>
            <person name="Deforce D."/>
            <person name="Chang C."/>
            <person name="Karol K.G."/>
            <person name="Hedrich R."/>
            <person name="Ulvskov P."/>
            <person name="Glockner G."/>
            <person name="Delwiche C.F."/>
            <person name="Petrasek J."/>
            <person name="Van de Peer Y."/>
            <person name="Friml J."/>
            <person name="Beilby M."/>
            <person name="Dolan L."/>
            <person name="Kohara Y."/>
            <person name="Sugano S."/>
            <person name="Fujiyama A."/>
            <person name="Delaux P.-M."/>
            <person name="Quint M."/>
            <person name="TheiBen G."/>
            <person name="Hagemann M."/>
            <person name="Harholt J."/>
            <person name="Dunand C."/>
            <person name="Zachgo S."/>
            <person name="Langdale J."/>
            <person name="Maumus F."/>
            <person name="Straeten D.V.D."/>
            <person name="Gould S.B."/>
            <person name="Rensing S.A."/>
        </authorList>
    </citation>
    <scope>NUCLEOTIDE SEQUENCE [LARGE SCALE GENOMIC DNA]</scope>
    <source>
        <strain evidence="1 2">S276</strain>
    </source>
</reference>
<keyword evidence="2" id="KW-1185">Reference proteome</keyword>
<evidence type="ECO:0008006" key="3">
    <source>
        <dbReference type="Google" id="ProtNLM"/>
    </source>
</evidence>
<evidence type="ECO:0000313" key="2">
    <source>
        <dbReference type="Proteomes" id="UP000265515"/>
    </source>
</evidence>
<organism evidence="1 2">
    <name type="scientific">Chara braunii</name>
    <name type="common">Braun's stonewort</name>
    <dbReference type="NCBI Taxonomy" id="69332"/>
    <lineage>
        <taxon>Eukaryota</taxon>
        <taxon>Viridiplantae</taxon>
        <taxon>Streptophyta</taxon>
        <taxon>Charophyceae</taxon>
        <taxon>Charales</taxon>
        <taxon>Characeae</taxon>
        <taxon>Chara</taxon>
    </lineage>
</organism>
<dbReference type="OMA" id="THRIVWT"/>
<protein>
    <recommendedName>
        <fullName evidence="3">GH16 domain-containing protein</fullName>
    </recommendedName>
</protein>